<keyword evidence="1" id="KW-1133">Transmembrane helix</keyword>
<keyword evidence="1" id="KW-0472">Membrane</keyword>
<name>A0AAC9PY04_9FLAO</name>
<evidence type="ECO:0000313" key="2">
    <source>
        <dbReference type="EMBL" id="APY01495.1"/>
    </source>
</evidence>
<feature type="transmembrane region" description="Helical" evidence="1">
    <location>
        <begin position="24"/>
        <end position="42"/>
    </location>
</feature>
<dbReference type="Proteomes" id="UP000187506">
    <property type="component" value="Chromosome"/>
</dbReference>
<dbReference type="AlphaFoldDB" id="A0AAC9PY04"/>
<reference evidence="2 3" key="1">
    <citation type="submission" date="2017-01" db="EMBL/GenBank/DDBJ databases">
        <title>Complete genome of Lacinutrix venerupis DOK2-8 isolated from seawater in Dokdo.</title>
        <authorList>
            <person name="Chi W.-J."/>
            <person name="Kim J.H."/>
        </authorList>
    </citation>
    <scope>NUCLEOTIDE SEQUENCE [LARGE SCALE GENOMIC DNA]</scope>
    <source>
        <strain evidence="2 3">DOK2-8</strain>
    </source>
</reference>
<sequence>MIIITSILGATLTFYVSESLKQGAVKASALLALIVGLFFYIFPELLNAYLTKNIPVVFIGASFIGMAAPKNHNNYRLLIIASILFSIVYINKSSFFNGYGGALGTLAFIALISALVLNYAFVSTSPFLKKILSIRKNVFKSKK</sequence>
<protein>
    <submittedName>
        <fullName evidence="2">Uncharacterized protein</fullName>
    </submittedName>
</protein>
<organism evidence="2 3">
    <name type="scientific">Lacinutrix venerupis</name>
    <dbReference type="NCBI Taxonomy" id="1486034"/>
    <lineage>
        <taxon>Bacteria</taxon>
        <taxon>Pseudomonadati</taxon>
        <taxon>Bacteroidota</taxon>
        <taxon>Flavobacteriia</taxon>
        <taxon>Flavobacteriales</taxon>
        <taxon>Flavobacteriaceae</taxon>
        <taxon>Lacinutrix</taxon>
    </lineage>
</organism>
<evidence type="ECO:0000256" key="1">
    <source>
        <dbReference type="SAM" id="Phobius"/>
    </source>
</evidence>
<dbReference type="EMBL" id="CP019352">
    <property type="protein sequence ID" value="APY01495.1"/>
    <property type="molecule type" value="Genomic_DNA"/>
</dbReference>
<feature type="transmembrane region" description="Helical" evidence="1">
    <location>
        <begin position="75"/>
        <end position="92"/>
    </location>
</feature>
<accession>A0AAC9PY04</accession>
<dbReference type="KEGG" id="lvn:BWR22_08315"/>
<gene>
    <name evidence="2" type="ORF">BWR22_08315</name>
</gene>
<keyword evidence="1" id="KW-0812">Transmembrane</keyword>
<feature type="transmembrane region" description="Helical" evidence="1">
    <location>
        <begin position="98"/>
        <end position="122"/>
    </location>
</feature>
<keyword evidence="3" id="KW-1185">Reference proteome</keyword>
<proteinExistence type="predicted"/>
<evidence type="ECO:0000313" key="3">
    <source>
        <dbReference type="Proteomes" id="UP000187506"/>
    </source>
</evidence>